<sequence>MATRFQSELPALPGPCSRVPRATRFAPQRALSSAKLRVQRCRSWKRGLCSPADSSFADRPFRPQLTSPATGDDRPLQRTLIVSSGRFRAGALTTYCAQRLNSVLSADRSRRTPSASAAKQASDIPGCRNRVGSALALLKAWNTGHPGGVGTVHANDASAALIRVGQLIQEAGVPPNPELIAEAVNVVVSIRRAIEGRRVEEVSLVRSWSAGRGFHVERVA</sequence>
<dbReference type="InterPro" id="IPR027417">
    <property type="entry name" value="P-loop_NTPase"/>
</dbReference>
<comment type="caution">
    <text evidence="2">The sequence shown here is derived from an EMBL/GenBank/DDBJ whole genome shotgun (WGS) entry which is preliminary data.</text>
</comment>
<reference evidence="2" key="1">
    <citation type="submission" date="2009-10" db="EMBL/GenBank/DDBJ databases">
        <title>Diversity of trophic interactions inside an arsenic-rich microbial ecosystem.</title>
        <authorList>
            <person name="Bertin P.N."/>
            <person name="Heinrich-Salmeron A."/>
            <person name="Pelletier E."/>
            <person name="Goulhen-Chollet F."/>
            <person name="Arsene-Ploetze F."/>
            <person name="Gallien S."/>
            <person name="Calteau A."/>
            <person name="Vallenet D."/>
            <person name="Casiot C."/>
            <person name="Chane-Woon-Ming B."/>
            <person name="Giloteaux L."/>
            <person name="Barakat M."/>
            <person name="Bonnefoy V."/>
            <person name="Bruneel O."/>
            <person name="Chandler M."/>
            <person name="Cleiss J."/>
            <person name="Duran R."/>
            <person name="Elbaz-Poulichet F."/>
            <person name="Fonknechten N."/>
            <person name="Lauga B."/>
            <person name="Mornico D."/>
            <person name="Ortet P."/>
            <person name="Schaeffer C."/>
            <person name="Siguier P."/>
            <person name="Alexander Thil Smith A."/>
            <person name="Van Dorsselaer A."/>
            <person name="Weissenbach J."/>
            <person name="Medigue C."/>
            <person name="Le Paslier D."/>
        </authorList>
    </citation>
    <scope>NUCLEOTIDE SEQUENCE</scope>
</reference>
<gene>
    <name evidence="2" type="ORF">CARN2_2467</name>
</gene>
<protein>
    <recommendedName>
        <fullName evidence="1">Bacterial type II secretion system protein E domain-containing protein</fullName>
    </recommendedName>
</protein>
<name>E6PP99_9ZZZZ</name>
<feature type="domain" description="Bacterial type II secretion system protein E" evidence="1">
    <location>
        <begin position="134"/>
        <end position="190"/>
    </location>
</feature>
<dbReference type="Gene3D" id="3.40.50.300">
    <property type="entry name" value="P-loop containing nucleotide triphosphate hydrolases"/>
    <property type="match status" value="1"/>
</dbReference>
<dbReference type="AlphaFoldDB" id="E6PP99"/>
<dbReference type="EMBL" id="CABM01000031">
    <property type="protein sequence ID" value="CBH96751.1"/>
    <property type="molecule type" value="Genomic_DNA"/>
</dbReference>
<dbReference type="InterPro" id="IPR001482">
    <property type="entry name" value="T2SS/T4SS_dom"/>
</dbReference>
<organism evidence="2">
    <name type="scientific">mine drainage metagenome</name>
    <dbReference type="NCBI Taxonomy" id="410659"/>
    <lineage>
        <taxon>unclassified sequences</taxon>
        <taxon>metagenomes</taxon>
        <taxon>ecological metagenomes</taxon>
    </lineage>
</organism>
<evidence type="ECO:0000259" key="1">
    <source>
        <dbReference type="Pfam" id="PF00437"/>
    </source>
</evidence>
<evidence type="ECO:0000313" key="2">
    <source>
        <dbReference type="EMBL" id="CBH96751.1"/>
    </source>
</evidence>
<accession>E6PP99</accession>
<proteinExistence type="predicted"/>
<dbReference type="Pfam" id="PF00437">
    <property type="entry name" value="T2SSE"/>
    <property type="match status" value="1"/>
</dbReference>